<dbReference type="GeneID" id="28822391"/>
<reference evidence="6 7" key="1">
    <citation type="submission" date="2015-10" db="EMBL/GenBank/DDBJ databases">
        <title>Full genome of DAOMC 229536 Phialocephala scopiformis, a fungal endophyte of spruce producing the potent anti-insectan compound rugulosin.</title>
        <authorList>
            <consortium name="DOE Joint Genome Institute"/>
            <person name="Walker A.K."/>
            <person name="Frasz S.L."/>
            <person name="Seifert K.A."/>
            <person name="Miller J.D."/>
            <person name="Mondo S.J."/>
            <person name="Labutti K."/>
            <person name="Lipzen A."/>
            <person name="Dockter R."/>
            <person name="Kennedy M."/>
            <person name="Grigoriev I.V."/>
            <person name="Spatafora J.W."/>
        </authorList>
    </citation>
    <scope>NUCLEOTIDE SEQUENCE [LARGE SCALE GENOMIC DNA]</scope>
    <source>
        <strain evidence="6 7">CBS 120377</strain>
    </source>
</reference>
<evidence type="ECO:0000313" key="7">
    <source>
        <dbReference type="Proteomes" id="UP000070700"/>
    </source>
</evidence>
<dbReference type="InterPro" id="IPR027417">
    <property type="entry name" value="P-loop_NTPase"/>
</dbReference>
<evidence type="ECO:0000256" key="2">
    <source>
        <dbReference type="SAM" id="Coils"/>
    </source>
</evidence>
<sequence>MDGLSAAASIIAVIQIAQIVGSELKDYYEGVRQAREEIQKLYNTIKNLEVILERLQELFQLPSSHLSVVDPVFVDQAGPLKQCQEELSKLEAALEISTHRGRIRKSVQSLKWPFEKKDVEKRVVVLERHKSSLALCIGVENLQSFGESLIYYGSTVIDHIQKRSINESNVAVVYWYFTFTNIDKQNVANALCSAIADICGNRRDTPEELQRAHDRCNAGQQKPPFDVLKSMLKVVSNGFDNIYLILDALDECPTTDGQRDTLLEFLHEVSSWQLDCLHVLATSRRELDIQESLTSSHGKSSHFLSVQGSHVEQDIMKYLGHRLEHHTFRSWKPALKQDVKEDLVKKANGMQIREAMNALPRSREALYNRMLQSITDEDQEYAQRAFQWLAFSARPITLEELAEAAIIKPCAERPELLEETRFLDPQDLLHIIPSGLISVITINPYDFDNSMSEEDMIKYIDTLFGDNESMSASANYPSGSDDFHSGDDSSEFVFEAGDLEDPEIR</sequence>
<feature type="region of interest" description="Disordered" evidence="3">
    <location>
        <begin position="474"/>
        <end position="505"/>
    </location>
</feature>
<protein>
    <recommendedName>
        <fullName evidence="8">NACHT domain-containing protein</fullName>
    </recommendedName>
</protein>
<dbReference type="Pfam" id="PF24883">
    <property type="entry name" value="NPHP3_N"/>
    <property type="match status" value="1"/>
</dbReference>
<evidence type="ECO:0000313" key="6">
    <source>
        <dbReference type="EMBL" id="KUJ23943.1"/>
    </source>
</evidence>
<dbReference type="EMBL" id="KQ947404">
    <property type="protein sequence ID" value="KUJ23943.1"/>
    <property type="molecule type" value="Genomic_DNA"/>
</dbReference>
<keyword evidence="2" id="KW-0175">Coiled coil</keyword>
<dbReference type="InterPro" id="IPR056884">
    <property type="entry name" value="NPHP3-like_N"/>
</dbReference>
<proteinExistence type="predicted"/>
<dbReference type="Pfam" id="PF17111">
    <property type="entry name" value="PigL_N"/>
    <property type="match status" value="1"/>
</dbReference>
<evidence type="ECO:0000256" key="1">
    <source>
        <dbReference type="ARBA" id="ARBA00022737"/>
    </source>
</evidence>
<feature type="domain" description="Azaphilone pigments biosynthesis cluster protein L N-terminal" evidence="4">
    <location>
        <begin position="1"/>
        <end position="144"/>
    </location>
</feature>
<dbReference type="OrthoDB" id="1577640at2759"/>
<dbReference type="AlphaFoldDB" id="A0A194XUQ8"/>
<evidence type="ECO:0000259" key="5">
    <source>
        <dbReference type="Pfam" id="PF24883"/>
    </source>
</evidence>
<dbReference type="InterPro" id="IPR031348">
    <property type="entry name" value="PigL_N"/>
</dbReference>
<gene>
    <name evidence="6" type="ORF">LY89DRAFT_662723</name>
</gene>
<keyword evidence="1" id="KW-0677">Repeat</keyword>
<evidence type="ECO:0000256" key="3">
    <source>
        <dbReference type="SAM" id="MobiDB-lite"/>
    </source>
</evidence>
<dbReference type="PANTHER" id="PTHR10039">
    <property type="entry name" value="AMELOGENIN"/>
    <property type="match status" value="1"/>
</dbReference>
<dbReference type="InParanoid" id="A0A194XUQ8"/>
<dbReference type="KEGG" id="psco:LY89DRAFT_662723"/>
<evidence type="ECO:0008006" key="8">
    <source>
        <dbReference type="Google" id="ProtNLM"/>
    </source>
</evidence>
<accession>A0A194XUQ8</accession>
<dbReference type="Gene3D" id="3.40.50.300">
    <property type="entry name" value="P-loop containing nucleotide triphosphate hydrolases"/>
    <property type="match status" value="1"/>
</dbReference>
<feature type="coiled-coil region" evidence="2">
    <location>
        <begin position="24"/>
        <end position="100"/>
    </location>
</feature>
<dbReference type="Proteomes" id="UP000070700">
    <property type="component" value="Unassembled WGS sequence"/>
</dbReference>
<feature type="domain" description="Nephrocystin 3-like N-terminal" evidence="5">
    <location>
        <begin position="154"/>
        <end position="284"/>
    </location>
</feature>
<dbReference type="RefSeq" id="XP_018078298.1">
    <property type="nucleotide sequence ID" value="XM_018212665.1"/>
</dbReference>
<dbReference type="PANTHER" id="PTHR10039:SF16">
    <property type="entry name" value="GPI INOSITOL-DEACYLASE"/>
    <property type="match status" value="1"/>
</dbReference>
<organism evidence="6 7">
    <name type="scientific">Mollisia scopiformis</name>
    <name type="common">Conifer needle endophyte fungus</name>
    <name type="synonym">Phialocephala scopiformis</name>
    <dbReference type="NCBI Taxonomy" id="149040"/>
    <lineage>
        <taxon>Eukaryota</taxon>
        <taxon>Fungi</taxon>
        <taxon>Dikarya</taxon>
        <taxon>Ascomycota</taxon>
        <taxon>Pezizomycotina</taxon>
        <taxon>Leotiomycetes</taxon>
        <taxon>Helotiales</taxon>
        <taxon>Mollisiaceae</taxon>
        <taxon>Mollisia</taxon>
    </lineage>
</organism>
<name>A0A194XUQ8_MOLSC</name>
<evidence type="ECO:0000259" key="4">
    <source>
        <dbReference type="Pfam" id="PF17111"/>
    </source>
</evidence>
<keyword evidence="7" id="KW-1185">Reference proteome</keyword>